<dbReference type="EMBL" id="BAAADV010000004">
    <property type="protein sequence ID" value="GAA0674807.1"/>
    <property type="molecule type" value="Genomic_DNA"/>
</dbReference>
<comment type="caution">
    <text evidence="3">The sequence shown here is derived from an EMBL/GenBank/DDBJ whole genome shotgun (WGS) entry which is preliminary data.</text>
</comment>
<organism evidence="3 4">
    <name type="scientific">Natronoarchaeum mannanilyticum</name>
    <dbReference type="NCBI Taxonomy" id="926360"/>
    <lineage>
        <taxon>Archaea</taxon>
        <taxon>Methanobacteriati</taxon>
        <taxon>Methanobacteriota</taxon>
        <taxon>Stenosarchaea group</taxon>
        <taxon>Halobacteria</taxon>
        <taxon>Halobacteriales</taxon>
        <taxon>Natronoarchaeaceae</taxon>
    </lineage>
</organism>
<keyword evidence="4" id="KW-1185">Reference proteome</keyword>
<evidence type="ECO:0000313" key="3">
    <source>
        <dbReference type="EMBL" id="GAA0674807.1"/>
    </source>
</evidence>
<protein>
    <recommendedName>
        <fullName evidence="2">Methyltransferase domain-containing protein</fullName>
    </recommendedName>
</protein>
<dbReference type="SUPFAM" id="SSF53335">
    <property type="entry name" value="S-adenosyl-L-methionine-dependent methyltransferases"/>
    <property type="match status" value="1"/>
</dbReference>
<sequence>MVDSVSLSMTGHDPYGRAIRDHHEGEREEPLLDVDGAETREHPIELFYFDEFDPAEDSDAKWIAEWLDGPLLDIGAGAGQHALYLQERFETVAIDVSEHLVAVMRDRGVADARVADMFSLRESFERDRFGSALANGTQLGLAGSMRGLSEFLGDLAHVTTPDGTAVVDAHDPIRDGVTDILGYRSDPTPGLAHRTYHFEYEDDVGPTLQFRLFSPDRLREAAVGTGWEVAEIRRGEDDADAYYRAALVKP</sequence>
<accession>A0AAV3TD00</accession>
<evidence type="ECO:0000256" key="1">
    <source>
        <dbReference type="SAM" id="MobiDB-lite"/>
    </source>
</evidence>
<dbReference type="InterPro" id="IPR029063">
    <property type="entry name" value="SAM-dependent_MTases_sf"/>
</dbReference>
<evidence type="ECO:0000259" key="2">
    <source>
        <dbReference type="Pfam" id="PF13649"/>
    </source>
</evidence>
<reference evidence="3 4" key="1">
    <citation type="journal article" date="2019" name="Int. J. Syst. Evol. Microbiol.">
        <title>The Global Catalogue of Microorganisms (GCM) 10K type strain sequencing project: providing services to taxonomists for standard genome sequencing and annotation.</title>
        <authorList>
            <consortium name="The Broad Institute Genomics Platform"/>
            <consortium name="The Broad Institute Genome Sequencing Center for Infectious Disease"/>
            <person name="Wu L."/>
            <person name="Ma J."/>
        </authorList>
    </citation>
    <scope>NUCLEOTIDE SEQUENCE [LARGE SCALE GENOMIC DNA]</scope>
    <source>
        <strain evidence="3 4">JCM 16328</strain>
    </source>
</reference>
<dbReference type="Proteomes" id="UP001500420">
    <property type="component" value="Unassembled WGS sequence"/>
</dbReference>
<gene>
    <name evidence="3" type="ORF">GCM10009020_22900</name>
</gene>
<dbReference type="InterPro" id="IPR041698">
    <property type="entry name" value="Methyltransf_25"/>
</dbReference>
<dbReference type="Gene3D" id="3.40.50.150">
    <property type="entry name" value="Vaccinia Virus protein VP39"/>
    <property type="match status" value="1"/>
</dbReference>
<dbReference type="AlphaFoldDB" id="A0AAV3TD00"/>
<evidence type="ECO:0000313" key="4">
    <source>
        <dbReference type="Proteomes" id="UP001500420"/>
    </source>
</evidence>
<proteinExistence type="predicted"/>
<dbReference type="Pfam" id="PF13649">
    <property type="entry name" value="Methyltransf_25"/>
    <property type="match status" value="1"/>
</dbReference>
<name>A0AAV3TD00_9EURY</name>
<feature type="compositionally biased region" description="Basic and acidic residues" evidence="1">
    <location>
        <begin position="14"/>
        <end position="30"/>
    </location>
</feature>
<feature type="region of interest" description="Disordered" evidence="1">
    <location>
        <begin position="1"/>
        <end position="34"/>
    </location>
</feature>
<feature type="domain" description="Methyltransferase" evidence="2">
    <location>
        <begin position="72"/>
        <end position="163"/>
    </location>
</feature>